<organism evidence="1 2">
    <name type="scientific">Chitinophaga japonensis</name>
    <name type="common">Flexibacter japonensis</name>
    <dbReference type="NCBI Taxonomy" id="104662"/>
    <lineage>
        <taxon>Bacteria</taxon>
        <taxon>Pseudomonadati</taxon>
        <taxon>Bacteroidota</taxon>
        <taxon>Chitinophagia</taxon>
        <taxon>Chitinophagales</taxon>
        <taxon>Chitinophagaceae</taxon>
        <taxon>Chitinophaga</taxon>
    </lineage>
</organism>
<protein>
    <submittedName>
        <fullName evidence="1">PRTRC genetic system protein C</fullName>
    </submittedName>
</protein>
<dbReference type="Proteomes" id="UP000316778">
    <property type="component" value="Unassembled WGS sequence"/>
</dbReference>
<gene>
    <name evidence="1" type="ORF">LX66_1884</name>
</gene>
<reference evidence="1 2" key="1">
    <citation type="journal article" date="2013" name="Stand. Genomic Sci.">
        <title>Genomic Encyclopedia of Type Strains, Phase I: The one thousand microbial genomes (KMG-I) project.</title>
        <authorList>
            <person name="Kyrpides N.C."/>
            <person name="Woyke T."/>
            <person name="Eisen J.A."/>
            <person name="Garrity G."/>
            <person name="Lilburn T.G."/>
            <person name="Beck B.J."/>
            <person name="Whitman W.B."/>
            <person name="Hugenholtz P."/>
            <person name="Klenk H.P."/>
        </authorList>
    </citation>
    <scope>NUCLEOTIDE SEQUENCE [LARGE SCALE GENOMIC DNA]</scope>
    <source>
        <strain evidence="1 2">DSM 13484</strain>
    </source>
</reference>
<dbReference type="InterPro" id="IPR022289">
    <property type="entry name" value="PRTRC_protein-C"/>
</dbReference>
<comment type="caution">
    <text evidence="1">The sequence shown here is derived from an EMBL/GenBank/DDBJ whole genome shotgun (WGS) entry which is preliminary data.</text>
</comment>
<evidence type="ECO:0000313" key="2">
    <source>
        <dbReference type="Proteomes" id="UP000316778"/>
    </source>
</evidence>
<keyword evidence="2" id="KW-1185">Reference proteome</keyword>
<dbReference type="OrthoDB" id="6912309at2"/>
<name>A0A562T325_CHIJA</name>
<dbReference type="NCBIfam" id="TIGR03738">
    <property type="entry name" value="PRTRC_C"/>
    <property type="match status" value="1"/>
</dbReference>
<dbReference type="RefSeq" id="WP_145712263.1">
    <property type="nucleotide sequence ID" value="NZ_BAAAFY010000001.1"/>
</dbReference>
<dbReference type="Pfam" id="PF14454">
    <property type="entry name" value="Prok_Ub"/>
    <property type="match status" value="1"/>
</dbReference>
<sequence length="72" mass="7955">MNEATIMPRVFIIQDGDTKIRLSDPSPAWSVEAVMDHYAPMYPFLLSAKPTGPLIQDDEVQYTLSTVVGTKG</sequence>
<dbReference type="InterPro" id="IPR032866">
    <property type="entry name" value="Prok_Ub"/>
</dbReference>
<dbReference type="EMBL" id="VLLG01000003">
    <property type="protein sequence ID" value="TWI87813.1"/>
    <property type="molecule type" value="Genomic_DNA"/>
</dbReference>
<accession>A0A562T325</accession>
<dbReference type="AlphaFoldDB" id="A0A562T325"/>
<evidence type="ECO:0000313" key="1">
    <source>
        <dbReference type="EMBL" id="TWI87813.1"/>
    </source>
</evidence>
<proteinExistence type="predicted"/>